<dbReference type="AlphaFoldDB" id="A0A0E3L8N7"/>
<dbReference type="KEGG" id="msw:MSSIT_2122"/>
<dbReference type="RefSeq" id="WP_052721619.1">
    <property type="nucleotide sequence ID" value="NZ_CP009506.1"/>
</dbReference>
<dbReference type="NCBIfam" id="TIGR00229">
    <property type="entry name" value="sensory_box"/>
    <property type="match status" value="4"/>
</dbReference>
<protein>
    <recommendedName>
        <fullName evidence="2">histidine kinase</fullName>
        <ecNumber evidence="2">2.7.13.3</ecNumber>
    </recommendedName>
</protein>
<dbReference type="InterPro" id="IPR013767">
    <property type="entry name" value="PAS_fold"/>
</dbReference>
<dbReference type="GO" id="GO:0006355">
    <property type="term" value="P:regulation of DNA-templated transcription"/>
    <property type="evidence" value="ECO:0007669"/>
    <property type="project" value="InterPro"/>
</dbReference>
<dbReference type="InterPro" id="IPR000700">
    <property type="entry name" value="PAS-assoc_C"/>
</dbReference>
<dbReference type="FunFam" id="3.30.450.40:FF:000120">
    <property type="entry name" value="Sensory transduction histidine kinase"/>
    <property type="match status" value="1"/>
</dbReference>
<evidence type="ECO:0000313" key="9">
    <source>
        <dbReference type="Proteomes" id="UP000033111"/>
    </source>
</evidence>
<dbReference type="InterPro" id="IPR001610">
    <property type="entry name" value="PAC"/>
</dbReference>
<organism evidence="8 9">
    <name type="scientific">Methanosarcina siciliae T4/M</name>
    <dbReference type="NCBI Taxonomy" id="1434120"/>
    <lineage>
        <taxon>Archaea</taxon>
        <taxon>Methanobacteriati</taxon>
        <taxon>Methanobacteriota</taxon>
        <taxon>Stenosarchaea group</taxon>
        <taxon>Methanomicrobia</taxon>
        <taxon>Methanosarcinales</taxon>
        <taxon>Methanosarcinaceae</taxon>
        <taxon>Methanosarcina</taxon>
    </lineage>
</organism>
<feature type="domain" description="PAS" evidence="6">
    <location>
        <begin position="608"/>
        <end position="678"/>
    </location>
</feature>
<dbReference type="CDD" id="cd00130">
    <property type="entry name" value="PAS"/>
    <property type="match status" value="4"/>
</dbReference>
<feature type="domain" description="PAC" evidence="7">
    <location>
        <begin position="140"/>
        <end position="192"/>
    </location>
</feature>
<dbReference type="SMART" id="SM00091">
    <property type="entry name" value="PAS"/>
    <property type="match status" value="4"/>
</dbReference>
<dbReference type="InterPro" id="IPR000014">
    <property type="entry name" value="PAS"/>
</dbReference>
<dbReference type="SUPFAM" id="SSF55785">
    <property type="entry name" value="PYP-like sensor domain (PAS domain)"/>
    <property type="match status" value="4"/>
</dbReference>
<dbReference type="Pfam" id="PF13185">
    <property type="entry name" value="GAF_2"/>
    <property type="match status" value="1"/>
</dbReference>
<dbReference type="Proteomes" id="UP000033111">
    <property type="component" value="Chromosome"/>
</dbReference>
<dbReference type="InterPro" id="IPR003018">
    <property type="entry name" value="GAF"/>
</dbReference>
<dbReference type="Pfam" id="PF13426">
    <property type="entry name" value="PAS_9"/>
    <property type="match status" value="1"/>
</dbReference>
<dbReference type="EMBL" id="CP009506">
    <property type="protein sequence ID" value="AKB28841.1"/>
    <property type="molecule type" value="Genomic_DNA"/>
</dbReference>
<feature type="domain" description="PAC" evidence="7">
    <location>
        <begin position="264"/>
        <end position="314"/>
    </location>
</feature>
<dbReference type="Pfam" id="PF08447">
    <property type="entry name" value="PAS_3"/>
    <property type="match status" value="2"/>
</dbReference>
<dbReference type="GO" id="GO:0004673">
    <property type="term" value="F:protein histidine kinase activity"/>
    <property type="evidence" value="ECO:0007669"/>
    <property type="project" value="UniProtKB-EC"/>
</dbReference>
<keyword evidence="9" id="KW-1185">Reference proteome</keyword>
<evidence type="ECO:0000256" key="3">
    <source>
        <dbReference type="ARBA" id="ARBA00022553"/>
    </source>
</evidence>
<evidence type="ECO:0000259" key="7">
    <source>
        <dbReference type="PROSITE" id="PS50113"/>
    </source>
</evidence>
<evidence type="ECO:0000313" key="8">
    <source>
        <dbReference type="EMBL" id="AKB28841.1"/>
    </source>
</evidence>
<dbReference type="EC" id="2.7.13.3" evidence="2"/>
<keyword evidence="4" id="KW-0808">Transferase</keyword>
<name>A0A0E3L8N7_9EURY</name>
<dbReference type="PATRIC" id="fig|1434120.4.peg.2747"/>
<dbReference type="Gene3D" id="3.30.450.20">
    <property type="entry name" value="PAS domain"/>
    <property type="match status" value="4"/>
</dbReference>
<dbReference type="Pfam" id="PF00989">
    <property type="entry name" value="PAS"/>
    <property type="match status" value="1"/>
</dbReference>
<gene>
    <name evidence="8" type="ORF">MSSIT_2122</name>
</gene>
<accession>A0A0E3L8N7</accession>
<evidence type="ECO:0000256" key="2">
    <source>
        <dbReference type="ARBA" id="ARBA00012438"/>
    </source>
</evidence>
<reference evidence="8 9" key="1">
    <citation type="submission" date="2014-07" db="EMBL/GenBank/DDBJ databases">
        <title>Methanogenic archaea and the global carbon cycle.</title>
        <authorList>
            <person name="Henriksen J.R."/>
            <person name="Luke J."/>
            <person name="Reinhart S."/>
            <person name="Benedict M.N."/>
            <person name="Youngblut N.D."/>
            <person name="Metcalf M.E."/>
            <person name="Whitaker R.J."/>
            <person name="Metcalf W.W."/>
        </authorList>
    </citation>
    <scope>NUCLEOTIDE SEQUENCE [LARGE SCALE GENOMIC DNA]</scope>
    <source>
        <strain evidence="8 9">T4/M</strain>
    </source>
</reference>
<dbReference type="HOGENOM" id="CLU_029241_0_0_2"/>
<dbReference type="PROSITE" id="PS50113">
    <property type="entry name" value="PAC"/>
    <property type="match status" value="3"/>
</dbReference>
<feature type="domain" description="PAC" evidence="7">
    <location>
        <begin position="395"/>
        <end position="447"/>
    </location>
</feature>
<dbReference type="GeneID" id="25418456"/>
<dbReference type="InterPro" id="IPR029016">
    <property type="entry name" value="GAF-like_dom_sf"/>
</dbReference>
<dbReference type="FunFam" id="3.30.450.20:FF:000302">
    <property type="entry name" value="Sensory transduction histidine kinase"/>
    <property type="match status" value="1"/>
</dbReference>
<dbReference type="OrthoDB" id="3369at2157"/>
<dbReference type="PANTHER" id="PTHR43304">
    <property type="entry name" value="PHYTOCHROME-LIKE PROTEIN CPH1"/>
    <property type="match status" value="1"/>
</dbReference>
<dbReference type="InterPro" id="IPR052162">
    <property type="entry name" value="Sensor_kinase/Photoreceptor"/>
</dbReference>
<keyword evidence="3" id="KW-0597">Phosphoprotein</keyword>
<evidence type="ECO:0000256" key="5">
    <source>
        <dbReference type="ARBA" id="ARBA00022777"/>
    </source>
</evidence>
<dbReference type="Gene3D" id="3.30.450.40">
    <property type="match status" value="1"/>
</dbReference>
<evidence type="ECO:0000256" key="4">
    <source>
        <dbReference type="ARBA" id="ARBA00022679"/>
    </source>
</evidence>
<evidence type="ECO:0000259" key="6">
    <source>
        <dbReference type="PROSITE" id="PS50112"/>
    </source>
</evidence>
<dbReference type="PANTHER" id="PTHR43304:SF1">
    <property type="entry name" value="PAC DOMAIN-CONTAINING PROTEIN"/>
    <property type="match status" value="1"/>
</dbReference>
<dbReference type="PROSITE" id="PS50112">
    <property type="entry name" value="PAS"/>
    <property type="match status" value="2"/>
</dbReference>
<evidence type="ECO:0000256" key="1">
    <source>
        <dbReference type="ARBA" id="ARBA00000085"/>
    </source>
</evidence>
<dbReference type="SMART" id="SM00086">
    <property type="entry name" value="PAC"/>
    <property type="match status" value="3"/>
</dbReference>
<proteinExistence type="predicted"/>
<dbReference type="SUPFAM" id="SSF55781">
    <property type="entry name" value="GAF domain-like"/>
    <property type="match status" value="1"/>
</dbReference>
<keyword evidence="5" id="KW-0418">Kinase</keyword>
<dbReference type="InterPro" id="IPR013655">
    <property type="entry name" value="PAS_fold_3"/>
</dbReference>
<sequence length="721" mass="82112">MKKTVLLNKHHYYKKRIEYIIISLYGYQPVLILQGISITEKNLQSKFTGKGLPEKELPDFFESKDELKMFLGSIPQVIFIRKAEAAFPVEFVSANVSWFGYEPADFRAGKMLYADIVHPEDLEAFNFGVISNSERGITDYILEYRILTKNGEIRWVEDRTLIQYGKNSRISRYIGIVSNINTRKELAEKLEQEKQKFSSLLNSSRSLVIIMDRQGKFLETNDRVCTSLGYSREELLRLAPANINTRYGNQFPRQVKKILHKGNIAFETSYLKKDGTSIPVEVEAHLMDYEGRSTILTVANDISEQKQIKKDLSNSLKVNKVLELIVSSSPIVVFLSSPREKRPVEFITENIILFGYPAGAFTSGELAYEDIIHPLDVEKVRDNLFRNYKEGKTDYFQEYRILTASGEVRWVNEQTFIHSDEKGDIDYLYGTVIDITEKKQSSDLLRIRRDTGTALASTDEMQDILRQLLDLALEVKPLDSGCIYLMDEGSGELKLKTCRGLSPAFVKTASSFGRSQGLVNLFRIGKPIYRQYFELKKMASLETPPDEKLRAAAFIPVFSGGIFAAVMQFSSHKADEISESSRKQLETIALELGNEIARIKEKAELQQTSSDFQGLFKSIKDFIFIVDQEGCIIHSNPAFRKYLSYTEKELLGKNILSFHPQNRVLEAAKNFSEILEGKTSFYSVPFVSREGIEILAETKFSKGSWRGQEVLIAISRPGIAE</sequence>
<dbReference type="InterPro" id="IPR035965">
    <property type="entry name" value="PAS-like_dom_sf"/>
</dbReference>
<feature type="domain" description="PAS" evidence="6">
    <location>
        <begin position="193"/>
        <end position="236"/>
    </location>
</feature>
<comment type="catalytic activity">
    <reaction evidence="1">
        <text>ATP + protein L-histidine = ADP + protein N-phospho-L-histidine.</text>
        <dbReference type="EC" id="2.7.13.3"/>
    </reaction>
</comment>